<feature type="transmembrane region" description="Helical" evidence="7">
    <location>
        <begin position="461"/>
        <end position="479"/>
    </location>
</feature>
<accession>A0A171DDJ2</accession>
<proteinExistence type="inferred from homology"/>
<dbReference type="NCBIfam" id="TIGR01972">
    <property type="entry name" value="NDH_I_M"/>
    <property type="match status" value="1"/>
</dbReference>
<keyword evidence="5 7" id="KW-0472">Membrane</keyword>
<feature type="transmembrane region" description="Helical" evidence="7">
    <location>
        <begin position="122"/>
        <end position="140"/>
    </location>
</feature>
<feature type="transmembrane region" description="Helical" evidence="7">
    <location>
        <begin position="146"/>
        <end position="166"/>
    </location>
</feature>
<dbReference type="InterPro" id="IPR010227">
    <property type="entry name" value="NADH_Q_OxRdtase_chainM/4"/>
</dbReference>
<feature type="transmembrane region" description="Helical" evidence="7">
    <location>
        <begin position="383"/>
        <end position="406"/>
    </location>
</feature>
<keyword evidence="9" id="KW-0830">Ubiquinone</keyword>
<dbReference type="GO" id="GO:0008137">
    <property type="term" value="F:NADH dehydrogenase (ubiquinone) activity"/>
    <property type="evidence" value="ECO:0007669"/>
    <property type="project" value="InterPro"/>
</dbReference>
<feature type="transmembrane region" description="Helical" evidence="7">
    <location>
        <begin position="178"/>
        <end position="200"/>
    </location>
</feature>
<evidence type="ECO:0000256" key="2">
    <source>
        <dbReference type="ARBA" id="ARBA00009025"/>
    </source>
</evidence>
<feature type="transmembrane region" description="Helical" evidence="7">
    <location>
        <begin position="6"/>
        <end position="25"/>
    </location>
</feature>
<feature type="transmembrane region" description="Helical" evidence="7">
    <location>
        <begin position="314"/>
        <end position="333"/>
    </location>
</feature>
<dbReference type="GO" id="GO:0012505">
    <property type="term" value="C:endomembrane system"/>
    <property type="evidence" value="ECO:0007669"/>
    <property type="project" value="UniProtKB-SubCell"/>
</dbReference>
<evidence type="ECO:0000259" key="8">
    <source>
        <dbReference type="Pfam" id="PF00361"/>
    </source>
</evidence>
<feature type="domain" description="NADH:quinone oxidoreductase/Mrp antiporter transmembrane" evidence="8">
    <location>
        <begin position="142"/>
        <end position="422"/>
    </location>
</feature>
<evidence type="ECO:0000313" key="10">
    <source>
        <dbReference type="Proteomes" id="UP000077701"/>
    </source>
</evidence>
<evidence type="ECO:0000256" key="7">
    <source>
        <dbReference type="SAM" id="Phobius"/>
    </source>
</evidence>
<comment type="similarity">
    <text evidence="2">Belongs to the complex I subunit 4 family.</text>
</comment>
<organism evidence="9 10">
    <name type="scientific">Planomonospora sphaerica</name>
    <dbReference type="NCBI Taxonomy" id="161355"/>
    <lineage>
        <taxon>Bacteria</taxon>
        <taxon>Bacillati</taxon>
        <taxon>Actinomycetota</taxon>
        <taxon>Actinomycetes</taxon>
        <taxon>Streptosporangiales</taxon>
        <taxon>Streptosporangiaceae</taxon>
        <taxon>Planomonospora</taxon>
    </lineage>
</organism>
<reference evidence="9 10" key="1">
    <citation type="journal article" date="2016" name="Genome Announc.">
        <title>Draft Genome Sequence of Planomonospora sphaerica JCM9374, a Rare Actinomycete.</title>
        <authorList>
            <person name="Dohra H."/>
            <person name="Suzuki T."/>
            <person name="Inoue Y."/>
            <person name="Kodani S."/>
        </authorList>
    </citation>
    <scope>NUCLEOTIDE SEQUENCE [LARGE SCALE GENOMIC DNA]</scope>
    <source>
        <strain evidence="9 10">JCM 9374</strain>
    </source>
</reference>
<keyword evidence="10" id="KW-1185">Reference proteome</keyword>
<feature type="transmembrane region" description="Helical" evidence="7">
    <location>
        <begin position="418"/>
        <end position="440"/>
    </location>
</feature>
<dbReference type="Proteomes" id="UP000077701">
    <property type="component" value="Unassembled WGS sequence"/>
</dbReference>
<dbReference type="OrthoDB" id="9768329at2"/>
<reference evidence="10" key="2">
    <citation type="submission" date="2016-04" db="EMBL/GenBank/DDBJ databases">
        <title>Planomonospora sphaerica JCM9374 whole genome shotgun sequence.</title>
        <authorList>
            <person name="Suzuki T."/>
            <person name="Dohra H."/>
            <person name="Kodani S."/>
        </authorList>
    </citation>
    <scope>NUCLEOTIDE SEQUENCE [LARGE SCALE GENOMIC DNA]</scope>
    <source>
        <strain evidence="10">JCM 9374</strain>
    </source>
</reference>
<dbReference type="GO" id="GO:0042773">
    <property type="term" value="P:ATP synthesis coupled electron transport"/>
    <property type="evidence" value="ECO:0007669"/>
    <property type="project" value="InterPro"/>
</dbReference>
<feature type="transmembrane region" description="Helical" evidence="7">
    <location>
        <begin position="345"/>
        <end position="363"/>
    </location>
</feature>
<evidence type="ECO:0000256" key="1">
    <source>
        <dbReference type="ARBA" id="ARBA00004127"/>
    </source>
</evidence>
<dbReference type="NCBIfam" id="NF004500">
    <property type="entry name" value="PRK05846.1-4"/>
    <property type="match status" value="1"/>
</dbReference>
<feature type="transmembrane region" description="Helical" evidence="7">
    <location>
        <begin position="220"/>
        <end position="240"/>
    </location>
</feature>
<dbReference type="GO" id="GO:0003954">
    <property type="term" value="F:NADH dehydrogenase activity"/>
    <property type="evidence" value="ECO:0007669"/>
    <property type="project" value="TreeGrafter"/>
</dbReference>
<keyword evidence="4 7" id="KW-1133">Transmembrane helix</keyword>
<feature type="transmembrane region" description="Helical" evidence="7">
    <location>
        <begin position="247"/>
        <end position="266"/>
    </location>
</feature>
<evidence type="ECO:0000313" key="9">
    <source>
        <dbReference type="EMBL" id="GAT68064.1"/>
    </source>
</evidence>
<dbReference type="EMBL" id="BDCX01000008">
    <property type="protein sequence ID" value="GAT68064.1"/>
    <property type="molecule type" value="Genomic_DNA"/>
</dbReference>
<dbReference type="PANTHER" id="PTHR43507">
    <property type="entry name" value="NADH-UBIQUINONE OXIDOREDUCTASE CHAIN 4"/>
    <property type="match status" value="1"/>
</dbReference>
<evidence type="ECO:0000256" key="5">
    <source>
        <dbReference type="ARBA" id="ARBA00023136"/>
    </source>
</evidence>
<dbReference type="RefSeq" id="WP_068898218.1">
    <property type="nucleotide sequence ID" value="NZ_BDCX01000008.1"/>
</dbReference>
<dbReference type="GO" id="GO:0016020">
    <property type="term" value="C:membrane"/>
    <property type="evidence" value="ECO:0007669"/>
    <property type="project" value="UniProtKB-SubCell"/>
</dbReference>
<comment type="subcellular location">
    <subcellularLocation>
        <location evidence="1">Endomembrane system</location>
        <topology evidence="1">Multi-pass membrane protein</topology>
    </subcellularLocation>
    <subcellularLocation>
        <location evidence="6">Membrane</location>
        <topology evidence="6">Multi-pass membrane protein</topology>
    </subcellularLocation>
</comment>
<gene>
    <name evidence="9" type="ORF">PS9374_03725</name>
</gene>
<dbReference type="PANTHER" id="PTHR43507:SF1">
    <property type="entry name" value="NADH-UBIQUINONE OXIDOREDUCTASE CHAIN 4"/>
    <property type="match status" value="1"/>
</dbReference>
<feature type="transmembrane region" description="Helical" evidence="7">
    <location>
        <begin position="32"/>
        <end position="51"/>
    </location>
</feature>
<comment type="caution">
    <text evidence="9">The sequence shown here is derived from an EMBL/GenBank/DDBJ whole genome shotgun (WGS) entry which is preliminary data.</text>
</comment>
<feature type="transmembrane region" description="Helical" evidence="7">
    <location>
        <begin position="80"/>
        <end position="101"/>
    </location>
</feature>
<dbReference type="InterPro" id="IPR001750">
    <property type="entry name" value="ND/Mrp_TM"/>
</dbReference>
<evidence type="ECO:0000256" key="4">
    <source>
        <dbReference type="ARBA" id="ARBA00022989"/>
    </source>
</evidence>
<dbReference type="GO" id="GO:0048039">
    <property type="term" value="F:ubiquinone binding"/>
    <property type="evidence" value="ECO:0007669"/>
    <property type="project" value="TreeGrafter"/>
</dbReference>
<dbReference type="STRING" id="161355.PS9374_03725"/>
<dbReference type="InterPro" id="IPR003918">
    <property type="entry name" value="NADH_UbQ_OxRdtase"/>
</dbReference>
<evidence type="ECO:0000256" key="3">
    <source>
        <dbReference type="ARBA" id="ARBA00022692"/>
    </source>
</evidence>
<feature type="transmembrane region" description="Helical" evidence="7">
    <location>
        <begin position="286"/>
        <end position="307"/>
    </location>
</feature>
<evidence type="ECO:0000256" key="6">
    <source>
        <dbReference type="RuleBase" id="RU000320"/>
    </source>
</evidence>
<dbReference type="PRINTS" id="PR01437">
    <property type="entry name" value="NUOXDRDTASE4"/>
</dbReference>
<name>A0A171DDJ2_9ACTN</name>
<keyword evidence="3 6" id="KW-0812">Transmembrane</keyword>
<protein>
    <submittedName>
        <fullName evidence="9">NADH:ubiquinone oxidoreductase subunit M</fullName>
    </submittedName>
</protein>
<dbReference type="Pfam" id="PF00361">
    <property type="entry name" value="Proton_antipo_M"/>
    <property type="match status" value="1"/>
</dbReference>
<dbReference type="AlphaFoldDB" id="A0A171DDJ2"/>
<sequence length="517" mass="55104">MPWLSILMAVPVLGAVGVACLPKGSHKPAKQLALLVSLVVLGLTVAMAVQFSPNGQRFQFTETHSWIPAFGVNYGLGVDGIALVLIALSAVLVPIVILASWHDTDGPAPDGRDDAPAPKRSAKTYFALLLVLEAMMIGVFAATDIFLFYVFFEAMLIPMYFMIGSYGGVQRSYAAVKFLLYSLFGGLLMLVAVIALYVVAEKNTFMFPELIGAIQDPTTQKWLFAGFFIAFAVKAPLWPFHTWLPDAAAQAPAGAAVLLVGVLDKVGTYGMLRFCLELFPDASKFFTPLVIVLSVVGIIYGAIVAIGQTDMKRLIAYTSISHFGFIALGVFAMTQNAQAGATLYMVNHGFSTGALFLIAGFLIHRRGSAQIADYGGVQKVAPLLAGAFLIAGLSGLALPGLSSFVSEFMVLIGTYERYAVPAVIGALGVILAAIYILWMYQRMMNGPTADSVKGFTDLNGREKWVVAPLIAAIIALGFFPKPVLDVINPAVDKTLDSAQVLDKQPASTAAEKKGAGQ</sequence>
<dbReference type="GO" id="GO:0015990">
    <property type="term" value="P:electron transport coupled proton transport"/>
    <property type="evidence" value="ECO:0007669"/>
    <property type="project" value="TreeGrafter"/>
</dbReference>